<dbReference type="SMART" id="SM00408">
    <property type="entry name" value="IGc2"/>
    <property type="match status" value="2"/>
</dbReference>
<keyword evidence="6" id="KW-1015">Disulfide bond</keyword>
<dbReference type="InterPro" id="IPR040878">
    <property type="entry name" value="IL-40-like_Ig"/>
</dbReference>
<evidence type="ECO:0000256" key="10">
    <source>
        <dbReference type="SAM" id="MobiDB-lite"/>
    </source>
</evidence>
<dbReference type="GO" id="GO:0010494">
    <property type="term" value="C:cytoplasmic stress granule"/>
    <property type="evidence" value="ECO:0007669"/>
    <property type="project" value="UniProtKB-SubCell"/>
</dbReference>
<comment type="subcellular location">
    <subcellularLocation>
        <location evidence="2">Cytoplasm</location>
        <location evidence="2">Stress granule</location>
    </subcellularLocation>
    <subcellularLocation>
        <location evidence="1">Nucleus</location>
    </subcellularLocation>
</comment>
<evidence type="ECO:0000313" key="12">
    <source>
        <dbReference type="EMBL" id="RXN29454.1"/>
    </source>
</evidence>
<dbReference type="Pfam" id="PF14799">
    <property type="entry name" value="FAM195"/>
    <property type="match status" value="1"/>
</dbReference>
<keyword evidence="9" id="KW-0040">ANK repeat</keyword>
<keyword evidence="13" id="KW-1185">Reference proteome</keyword>
<keyword evidence="7" id="KW-0325">Glycoprotein</keyword>
<dbReference type="InterPro" id="IPR036179">
    <property type="entry name" value="Ig-like_dom_sf"/>
</dbReference>
<dbReference type="InterPro" id="IPR036770">
    <property type="entry name" value="Ankyrin_rpt-contain_sf"/>
</dbReference>
<protein>
    <submittedName>
        <fullName evidence="12">Platelet endothelial cell adhesion molecule-like protein</fullName>
    </submittedName>
</protein>
<dbReference type="InterPro" id="IPR050412">
    <property type="entry name" value="Ig-like_Receptors_ImmuneReg"/>
</dbReference>
<dbReference type="PANTHER" id="PTHR11738:SF186">
    <property type="entry name" value="OSTEOCLAST-ASSOCIATED IMMUNOGLOBULIN-LIKE RECEPTOR"/>
    <property type="match status" value="1"/>
</dbReference>
<proteinExistence type="inferred from homology"/>
<dbReference type="GO" id="GO:0002764">
    <property type="term" value="P:immune response-regulating signaling pathway"/>
    <property type="evidence" value="ECO:0007669"/>
    <property type="project" value="TreeGrafter"/>
</dbReference>
<dbReference type="SMART" id="SM00248">
    <property type="entry name" value="ANK"/>
    <property type="match status" value="2"/>
</dbReference>
<dbReference type="SUPFAM" id="SSF48726">
    <property type="entry name" value="Immunoglobulin"/>
    <property type="match status" value="3"/>
</dbReference>
<evidence type="ECO:0000256" key="1">
    <source>
        <dbReference type="ARBA" id="ARBA00004123"/>
    </source>
</evidence>
<organism evidence="12 13">
    <name type="scientific">Labeo rohita</name>
    <name type="common">Indian major carp</name>
    <name type="synonym">Cyprinus rohita</name>
    <dbReference type="NCBI Taxonomy" id="84645"/>
    <lineage>
        <taxon>Eukaryota</taxon>
        <taxon>Metazoa</taxon>
        <taxon>Chordata</taxon>
        <taxon>Craniata</taxon>
        <taxon>Vertebrata</taxon>
        <taxon>Euteleostomi</taxon>
        <taxon>Actinopterygii</taxon>
        <taxon>Neopterygii</taxon>
        <taxon>Teleostei</taxon>
        <taxon>Ostariophysi</taxon>
        <taxon>Cypriniformes</taxon>
        <taxon>Cyprinidae</taxon>
        <taxon>Labeoninae</taxon>
        <taxon>Labeonini</taxon>
        <taxon>Labeo</taxon>
    </lineage>
</organism>
<feature type="region of interest" description="Disordered" evidence="10">
    <location>
        <begin position="515"/>
        <end position="553"/>
    </location>
</feature>
<dbReference type="Gene3D" id="1.25.40.20">
    <property type="entry name" value="Ankyrin repeat-containing domain"/>
    <property type="match status" value="1"/>
</dbReference>
<sequence>MTIDHVKLTVLPANNVETGTNVTLRCEASVSQSLRQSLTYSFSLLQEDQVIISKNITDSVLERTLSPARVSNSGRYQCRVHIRNKQKTSNSVSLTVTGLQVPLLKVKSDIVSEGENIIATCSAPEETGGLMFFFYEDNQEVKRVVHSTNSVTTTLTMQKLTDIYLHCTYMVIMHPSAGVSNKSNIVKVFVQELFSKPILSISPVQVFEGQRFILNCTSNVTSPVKIGKADIKYVLLKDDRPISAAARYEETASLATNGNYSCMAMVKEVNKSSLPLILKAKVPVSIPVLRAVNKVIIGKPFNVSCEAENGTLPIIYTLLKNHARVAYRRVTEAANRAIFNITSISSPEEIYSFTCLAYNRGPSYSMFSEPLTAPVIVPVSKPVMDTKEATVTEGSDLTLNCEVQEGTRPITFTWYHNGVMIPLPTKEDKFSEKHVVEAIKRDQRGDYHCDASNSALETKTSNPIRISDFSILFGNAFFLRKPSRPKSGDPMRVSLTLDIEDNTALNGTPCVMGRNVWSEHASGSDSDDHTDEDSKLVQPQEVDPSRDDPVKKSLEPEYSVQHTEVQMSTPGGGKAVASAGMKYSYQYPVSQYTRSNTHYTPTHYTPSHYSSSSYSPGHYSSTKYSPTTHHTPSYYTPPAYTPAYKPTSTYTPVYSKVSRQSSSPRTSVTVQHTPTVTLKPARAVRFTNDVVFQDLVRHSELEQIGRFMRARKVRLDTIFHSGMAALHEAVLSGNLECVKLLIKYGADVHQRDENGWTPLHMACSDGYPEIARSSAPRMHTYKRTSSPRSPTNSGEPFTPAHEENVRFIHDTWLCVLRDIKSPQNSERNDRGPQEYVEKNPNPNLHSFIPVDLSDLKKRNTQDSKKS</sequence>
<comment type="caution">
    <text evidence="12">The sequence shown here is derived from an EMBL/GenBank/DDBJ whole genome shotgun (WGS) entry which is preliminary data.</text>
</comment>
<dbReference type="SUPFAM" id="SSF48403">
    <property type="entry name" value="Ankyrin repeat"/>
    <property type="match status" value="1"/>
</dbReference>
<dbReference type="AlphaFoldDB" id="A0A498NC29"/>
<keyword evidence="4" id="KW-0963">Cytoplasm</keyword>
<feature type="compositionally biased region" description="Basic and acidic residues" evidence="10">
    <location>
        <begin position="543"/>
        <end position="553"/>
    </location>
</feature>
<keyword evidence="5" id="KW-0732">Signal</keyword>
<gene>
    <name evidence="12" type="ORF">ROHU_018580</name>
</gene>
<dbReference type="STRING" id="84645.A0A498NC29"/>
<evidence type="ECO:0000256" key="5">
    <source>
        <dbReference type="ARBA" id="ARBA00022729"/>
    </source>
</evidence>
<keyword evidence="8" id="KW-0539">Nucleus</keyword>
<evidence type="ECO:0000313" key="13">
    <source>
        <dbReference type="Proteomes" id="UP000290572"/>
    </source>
</evidence>
<dbReference type="Pfam" id="PF17736">
    <property type="entry name" value="Ig_C17orf99"/>
    <property type="match status" value="1"/>
</dbReference>
<name>A0A498NC29_LABRO</name>
<feature type="compositionally biased region" description="Basic and acidic residues" evidence="10">
    <location>
        <begin position="853"/>
        <end position="866"/>
    </location>
</feature>
<evidence type="ECO:0000259" key="11">
    <source>
        <dbReference type="PROSITE" id="PS50835"/>
    </source>
</evidence>
<evidence type="ECO:0000256" key="8">
    <source>
        <dbReference type="ARBA" id="ARBA00023242"/>
    </source>
</evidence>
<dbReference type="Proteomes" id="UP000290572">
    <property type="component" value="Unassembled WGS sequence"/>
</dbReference>
<dbReference type="PROSITE" id="PS50835">
    <property type="entry name" value="IG_LIKE"/>
    <property type="match status" value="2"/>
</dbReference>
<evidence type="ECO:0000256" key="4">
    <source>
        <dbReference type="ARBA" id="ARBA00022490"/>
    </source>
</evidence>
<dbReference type="InterPro" id="IPR003598">
    <property type="entry name" value="Ig_sub2"/>
</dbReference>
<dbReference type="PANTHER" id="PTHR11738">
    <property type="entry name" value="MHC CLASS I NK CELL RECEPTOR"/>
    <property type="match status" value="1"/>
</dbReference>
<reference evidence="12 13" key="1">
    <citation type="submission" date="2018-03" db="EMBL/GenBank/DDBJ databases">
        <title>Draft genome sequence of Rohu Carp (Labeo rohita).</title>
        <authorList>
            <person name="Das P."/>
            <person name="Kushwaha B."/>
            <person name="Joshi C.G."/>
            <person name="Kumar D."/>
            <person name="Nagpure N.S."/>
            <person name="Sahoo L."/>
            <person name="Das S.P."/>
            <person name="Bit A."/>
            <person name="Patnaik S."/>
            <person name="Meher P.K."/>
            <person name="Jayasankar P."/>
            <person name="Koringa P.G."/>
            <person name="Patel N.V."/>
            <person name="Hinsu A.T."/>
            <person name="Kumar R."/>
            <person name="Pandey M."/>
            <person name="Agarwal S."/>
            <person name="Srivastava S."/>
            <person name="Singh M."/>
            <person name="Iquebal M.A."/>
            <person name="Jaiswal S."/>
            <person name="Angadi U.B."/>
            <person name="Kumar N."/>
            <person name="Raza M."/>
            <person name="Shah T.M."/>
            <person name="Rai A."/>
            <person name="Jena J.K."/>
        </authorList>
    </citation>
    <scope>NUCLEOTIDE SEQUENCE [LARGE SCALE GENOMIC DNA]</scope>
    <source>
        <strain evidence="12">DASCIFA01</strain>
        <tissue evidence="12">Testis</tissue>
    </source>
</reference>
<dbReference type="InterPro" id="IPR007110">
    <property type="entry name" value="Ig-like_dom"/>
</dbReference>
<dbReference type="Pfam" id="PF12796">
    <property type="entry name" value="Ank_2"/>
    <property type="match status" value="1"/>
</dbReference>
<feature type="domain" description="Ig-like" evidence="11">
    <location>
        <begin position="4"/>
        <end position="95"/>
    </location>
</feature>
<dbReference type="InterPro" id="IPR013783">
    <property type="entry name" value="Ig-like_fold"/>
</dbReference>
<evidence type="ECO:0000256" key="3">
    <source>
        <dbReference type="ARBA" id="ARBA00010821"/>
    </source>
</evidence>
<accession>A0A498NC29</accession>
<evidence type="ECO:0000256" key="2">
    <source>
        <dbReference type="ARBA" id="ARBA00004210"/>
    </source>
</evidence>
<dbReference type="PROSITE" id="PS50088">
    <property type="entry name" value="ANK_REPEAT"/>
    <property type="match status" value="1"/>
</dbReference>
<feature type="repeat" description="ANK" evidence="9">
    <location>
        <begin position="721"/>
        <end position="753"/>
    </location>
</feature>
<feature type="domain" description="Ig-like" evidence="11">
    <location>
        <begin position="374"/>
        <end position="467"/>
    </location>
</feature>
<comment type="similarity">
    <text evidence="3">Belongs to the MCRIP family.</text>
</comment>
<dbReference type="SMART" id="SM00409">
    <property type="entry name" value="IG"/>
    <property type="match status" value="3"/>
</dbReference>
<feature type="region of interest" description="Disordered" evidence="10">
    <location>
        <begin position="822"/>
        <end position="866"/>
    </location>
</feature>
<evidence type="ECO:0000256" key="6">
    <source>
        <dbReference type="ARBA" id="ARBA00023157"/>
    </source>
</evidence>
<feature type="compositionally biased region" description="Polar residues" evidence="10">
    <location>
        <begin position="783"/>
        <end position="795"/>
    </location>
</feature>
<dbReference type="Gene3D" id="2.60.40.10">
    <property type="entry name" value="Immunoglobulins"/>
    <property type="match status" value="3"/>
</dbReference>
<dbReference type="Pfam" id="PF13895">
    <property type="entry name" value="Ig_2"/>
    <property type="match status" value="3"/>
</dbReference>
<feature type="compositionally biased region" description="Basic and acidic residues" evidence="10">
    <location>
        <begin position="826"/>
        <end position="837"/>
    </location>
</feature>
<feature type="region of interest" description="Disordered" evidence="10">
    <location>
        <begin position="777"/>
        <end position="799"/>
    </location>
</feature>
<dbReference type="GO" id="GO:0005634">
    <property type="term" value="C:nucleus"/>
    <property type="evidence" value="ECO:0007669"/>
    <property type="project" value="UniProtKB-SubCell"/>
</dbReference>
<dbReference type="EMBL" id="QBIY01011788">
    <property type="protein sequence ID" value="RXN29454.1"/>
    <property type="molecule type" value="Genomic_DNA"/>
</dbReference>
<dbReference type="InterPro" id="IPR029428">
    <property type="entry name" value="MCRIP"/>
</dbReference>
<dbReference type="InterPro" id="IPR003599">
    <property type="entry name" value="Ig_sub"/>
</dbReference>
<dbReference type="InterPro" id="IPR002110">
    <property type="entry name" value="Ankyrin_rpt"/>
</dbReference>
<evidence type="ECO:0000256" key="9">
    <source>
        <dbReference type="PROSITE-ProRule" id="PRU00023"/>
    </source>
</evidence>
<evidence type="ECO:0000256" key="7">
    <source>
        <dbReference type="ARBA" id="ARBA00023180"/>
    </source>
</evidence>
<dbReference type="PROSITE" id="PS50297">
    <property type="entry name" value="ANK_REP_REGION"/>
    <property type="match status" value="1"/>
</dbReference>